<organism evidence="10 11">
    <name type="scientific">Kribbella deserti</name>
    <dbReference type="NCBI Taxonomy" id="1926257"/>
    <lineage>
        <taxon>Bacteria</taxon>
        <taxon>Bacillati</taxon>
        <taxon>Actinomycetota</taxon>
        <taxon>Actinomycetes</taxon>
        <taxon>Propionibacteriales</taxon>
        <taxon>Kribbellaceae</taxon>
        <taxon>Kribbella</taxon>
    </lineage>
</organism>
<protein>
    <submittedName>
        <fullName evidence="10">Carbohydrate ABC transporter permease</fullName>
    </submittedName>
</protein>
<feature type="compositionally biased region" description="Basic and acidic residues" evidence="8">
    <location>
        <begin position="12"/>
        <end position="21"/>
    </location>
</feature>
<comment type="similarity">
    <text evidence="7">Belongs to the binding-protein-dependent transport system permease family.</text>
</comment>
<dbReference type="Proteomes" id="UP001589890">
    <property type="component" value="Unassembled WGS sequence"/>
</dbReference>
<keyword evidence="11" id="KW-1185">Reference proteome</keyword>
<feature type="transmembrane region" description="Helical" evidence="7">
    <location>
        <begin position="27"/>
        <end position="48"/>
    </location>
</feature>
<keyword evidence="3" id="KW-1003">Cell membrane</keyword>
<evidence type="ECO:0000313" key="10">
    <source>
        <dbReference type="EMBL" id="MFC0623760.1"/>
    </source>
</evidence>
<dbReference type="SUPFAM" id="SSF161098">
    <property type="entry name" value="MetI-like"/>
    <property type="match status" value="1"/>
</dbReference>
<evidence type="ECO:0000256" key="7">
    <source>
        <dbReference type="RuleBase" id="RU363032"/>
    </source>
</evidence>
<evidence type="ECO:0000256" key="8">
    <source>
        <dbReference type="SAM" id="MobiDB-lite"/>
    </source>
</evidence>
<keyword evidence="2 7" id="KW-0813">Transport</keyword>
<dbReference type="PANTHER" id="PTHR43005">
    <property type="entry name" value="BLR7065 PROTEIN"/>
    <property type="match status" value="1"/>
</dbReference>
<accession>A0ABV6QGI7</accession>
<gene>
    <name evidence="10" type="ORF">ACFFGN_06785</name>
</gene>
<dbReference type="PANTHER" id="PTHR43005:SF2">
    <property type="entry name" value="INTEGRAL MEMBRANE SUGAR TRANSPORT PROTEIN"/>
    <property type="match status" value="1"/>
</dbReference>
<proteinExistence type="inferred from homology"/>
<dbReference type="InterPro" id="IPR035906">
    <property type="entry name" value="MetI-like_sf"/>
</dbReference>
<keyword evidence="6 7" id="KW-0472">Membrane</keyword>
<evidence type="ECO:0000256" key="6">
    <source>
        <dbReference type="ARBA" id="ARBA00023136"/>
    </source>
</evidence>
<dbReference type="PROSITE" id="PS50928">
    <property type="entry name" value="ABC_TM1"/>
    <property type="match status" value="1"/>
</dbReference>
<sequence length="352" mass="38044">MSESSPAVSRPGKPEKVRRHDEGTGKLAALLLSPTLIVLALVVVYPILSALRESLYTSGQRLDEDGFIIEGSQFVGLDNYAAIFSGETGERFWNAFYNTTFFTVTCVTLETILGVAMALVMHKAFKGRGIVRASILVPWAIPTVVSALLWKWIFQSDGAANALLGTEILWSTEGWQSVLSVIVADTWKTAPFIGLLVLAGLQTIPDEVYEAAKVDGASPWQQFVRITLPLVKPALLVAVLFRMLDTLRIFDLPFVLVGPNKESVETLSILAYLEARETRYGPAAAYATILFLYVAVVAFMFVKLLGADVIGDKANKPNKPANGRRGRRKASAAGKPNDAVEGLVGAVGGKTS</sequence>
<feature type="domain" description="ABC transmembrane type-1" evidence="9">
    <location>
        <begin position="96"/>
        <end position="301"/>
    </location>
</feature>
<feature type="region of interest" description="Disordered" evidence="8">
    <location>
        <begin position="1"/>
        <end position="21"/>
    </location>
</feature>
<evidence type="ECO:0000259" key="9">
    <source>
        <dbReference type="PROSITE" id="PS50928"/>
    </source>
</evidence>
<evidence type="ECO:0000256" key="5">
    <source>
        <dbReference type="ARBA" id="ARBA00022989"/>
    </source>
</evidence>
<evidence type="ECO:0000256" key="1">
    <source>
        <dbReference type="ARBA" id="ARBA00004651"/>
    </source>
</evidence>
<feature type="transmembrane region" description="Helical" evidence="7">
    <location>
        <begin position="133"/>
        <end position="154"/>
    </location>
</feature>
<evidence type="ECO:0000313" key="11">
    <source>
        <dbReference type="Proteomes" id="UP001589890"/>
    </source>
</evidence>
<dbReference type="Gene3D" id="1.10.3720.10">
    <property type="entry name" value="MetI-like"/>
    <property type="match status" value="1"/>
</dbReference>
<reference evidence="10 11" key="1">
    <citation type="submission" date="2024-09" db="EMBL/GenBank/DDBJ databases">
        <authorList>
            <person name="Sun Q."/>
            <person name="Mori K."/>
        </authorList>
    </citation>
    <scope>NUCLEOTIDE SEQUENCE [LARGE SCALE GENOMIC DNA]</scope>
    <source>
        <strain evidence="10 11">CGMCC 1.15906</strain>
    </source>
</reference>
<evidence type="ECO:0000256" key="4">
    <source>
        <dbReference type="ARBA" id="ARBA00022692"/>
    </source>
</evidence>
<name>A0ABV6QGI7_9ACTN</name>
<evidence type="ECO:0000256" key="3">
    <source>
        <dbReference type="ARBA" id="ARBA00022475"/>
    </source>
</evidence>
<feature type="region of interest" description="Disordered" evidence="8">
    <location>
        <begin position="315"/>
        <end position="352"/>
    </location>
</feature>
<dbReference type="InterPro" id="IPR000515">
    <property type="entry name" value="MetI-like"/>
</dbReference>
<dbReference type="Pfam" id="PF00528">
    <property type="entry name" value="BPD_transp_1"/>
    <property type="match status" value="1"/>
</dbReference>
<feature type="transmembrane region" description="Helical" evidence="7">
    <location>
        <begin position="283"/>
        <end position="306"/>
    </location>
</feature>
<dbReference type="EMBL" id="JBHLTC010000006">
    <property type="protein sequence ID" value="MFC0623760.1"/>
    <property type="molecule type" value="Genomic_DNA"/>
</dbReference>
<dbReference type="CDD" id="cd06261">
    <property type="entry name" value="TM_PBP2"/>
    <property type="match status" value="1"/>
</dbReference>
<comment type="caution">
    <text evidence="10">The sequence shown here is derived from an EMBL/GenBank/DDBJ whole genome shotgun (WGS) entry which is preliminary data.</text>
</comment>
<evidence type="ECO:0000256" key="2">
    <source>
        <dbReference type="ARBA" id="ARBA00022448"/>
    </source>
</evidence>
<comment type="subcellular location">
    <subcellularLocation>
        <location evidence="1 7">Cell membrane</location>
        <topology evidence="1 7">Multi-pass membrane protein</topology>
    </subcellularLocation>
</comment>
<keyword evidence="4 7" id="KW-0812">Transmembrane</keyword>
<feature type="transmembrane region" description="Helical" evidence="7">
    <location>
        <begin position="101"/>
        <end position="121"/>
    </location>
</feature>
<keyword evidence="5 7" id="KW-1133">Transmembrane helix</keyword>
<dbReference type="RefSeq" id="WP_380044461.1">
    <property type="nucleotide sequence ID" value="NZ_JBHLTC010000006.1"/>
</dbReference>